<evidence type="ECO:0000313" key="2">
    <source>
        <dbReference type="EMBL" id="EFN63138.1"/>
    </source>
</evidence>
<dbReference type="EMBL" id="GL442710">
    <property type="protein sequence ID" value="EFN63138.1"/>
    <property type="molecule type" value="Genomic_DNA"/>
</dbReference>
<evidence type="ECO:0000313" key="3">
    <source>
        <dbReference type="Proteomes" id="UP000000311"/>
    </source>
</evidence>
<keyword evidence="3" id="KW-1185">Reference proteome</keyword>
<name>E2ATV2_CAMFO</name>
<feature type="domain" description="Helix-turn-helix" evidence="1">
    <location>
        <begin position="1"/>
        <end position="37"/>
    </location>
</feature>
<dbReference type="Proteomes" id="UP000000311">
    <property type="component" value="Unassembled WGS sequence"/>
</dbReference>
<feature type="non-terminal residue" evidence="2">
    <location>
        <position position="79"/>
    </location>
</feature>
<sequence>DRALLLSHSTFHQKNLQLHINILMDNGFPLDFIFKHTHKRIKYLINNKLKINPKETQETTDITEEKKFITIPYIKGLSE</sequence>
<protein>
    <recommendedName>
        <fullName evidence="1">Helix-turn-helix domain-containing protein</fullName>
    </recommendedName>
</protein>
<reference evidence="2 3" key="1">
    <citation type="journal article" date="2010" name="Science">
        <title>Genomic comparison of the ants Camponotus floridanus and Harpegnathos saltator.</title>
        <authorList>
            <person name="Bonasio R."/>
            <person name="Zhang G."/>
            <person name="Ye C."/>
            <person name="Mutti N.S."/>
            <person name="Fang X."/>
            <person name="Qin N."/>
            <person name="Donahue G."/>
            <person name="Yang P."/>
            <person name="Li Q."/>
            <person name="Li C."/>
            <person name="Zhang P."/>
            <person name="Huang Z."/>
            <person name="Berger S.L."/>
            <person name="Reinberg D."/>
            <person name="Wang J."/>
            <person name="Liebig J."/>
        </authorList>
    </citation>
    <scope>NUCLEOTIDE SEQUENCE [LARGE SCALE GENOMIC DNA]</scope>
    <source>
        <strain evidence="3">C129</strain>
    </source>
</reference>
<dbReference type="InParanoid" id="E2ATV2"/>
<proteinExistence type="predicted"/>
<evidence type="ECO:0000259" key="1">
    <source>
        <dbReference type="Pfam" id="PF26215"/>
    </source>
</evidence>
<dbReference type="InterPro" id="IPR058912">
    <property type="entry name" value="HTH_animal"/>
</dbReference>
<accession>E2ATV2</accession>
<feature type="non-terminal residue" evidence="2">
    <location>
        <position position="1"/>
    </location>
</feature>
<gene>
    <name evidence="2" type="ORF">EAG_16035</name>
</gene>
<organism evidence="3">
    <name type="scientific">Camponotus floridanus</name>
    <name type="common">Florida carpenter ant</name>
    <dbReference type="NCBI Taxonomy" id="104421"/>
    <lineage>
        <taxon>Eukaryota</taxon>
        <taxon>Metazoa</taxon>
        <taxon>Ecdysozoa</taxon>
        <taxon>Arthropoda</taxon>
        <taxon>Hexapoda</taxon>
        <taxon>Insecta</taxon>
        <taxon>Pterygota</taxon>
        <taxon>Neoptera</taxon>
        <taxon>Endopterygota</taxon>
        <taxon>Hymenoptera</taxon>
        <taxon>Apocrita</taxon>
        <taxon>Aculeata</taxon>
        <taxon>Formicoidea</taxon>
        <taxon>Formicidae</taxon>
        <taxon>Formicinae</taxon>
        <taxon>Camponotus</taxon>
    </lineage>
</organism>
<dbReference type="Pfam" id="PF26215">
    <property type="entry name" value="HTH_animal"/>
    <property type="match status" value="1"/>
</dbReference>
<dbReference type="AlphaFoldDB" id="E2ATV2"/>